<feature type="compositionally biased region" description="Low complexity" evidence="1">
    <location>
        <begin position="949"/>
        <end position="969"/>
    </location>
</feature>
<feature type="region of interest" description="Disordered" evidence="1">
    <location>
        <begin position="1141"/>
        <end position="1298"/>
    </location>
</feature>
<feature type="compositionally biased region" description="Low complexity" evidence="1">
    <location>
        <begin position="1381"/>
        <end position="1395"/>
    </location>
</feature>
<feature type="compositionally biased region" description="Low complexity" evidence="1">
    <location>
        <begin position="803"/>
        <end position="825"/>
    </location>
</feature>
<feature type="compositionally biased region" description="Low complexity" evidence="1">
    <location>
        <begin position="872"/>
        <end position="900"/>
    </location>
</feature>
<feature type="region of interest" description="Disordered" evidence="1">
    <location>
        <begin position="207"/>
        <end position="452"/>
    </location>
</feature>
<protein>
    <submittedName>
        <fullName evidence="2">Uncharacterized protein</fullName>
    </submittedName>
</protein>
<reference evidence="2" key="1">
    <citation type="submission" date="2014-11" db="EMBL/GenBank/DDBJ databases">
        <authorList>
            <person name="Otto D Thomas"/>
            <person name="Naeem Raeece"/>
        </authorList>
    </citation>
    <scope>NUCLEOTIDE SEQUENCE</scope>
</reference>
<name>A0A0G4EZQ2_9ALVE</name>
<feature type="region of interest" description="Disordered" evidence="1">
    <location>
        <begin position="738"/>
        <end position="859"/>
    </location>
</feature>
<accession>A0A0G4EZQ2</accession>
<feature type="compositionally biased region" description="Basic and acidic residues" evidence="1">
    <location>
        <begin position="260"/>
        <end position="270"/>
    </location>
</feature>
<evidence type="ECO:0000313" key="2">
    <source>
        <dbReference type="EMBL" id="CEM04623.1"/>
    </source>
</evidence>
<feature type="region of interest" description="Disordered" evidence="1">
    <location>
        <begin position="596"/>
        <end position="716"/>
    </location>
</feature>
<feature type="compositionally biased region" description="Basic and acidic residues" evidence="1">
    <location>
        <begin position="397"/>
        <end position="407"/>
    </location>
</feature>
<feature type="region of interest" description="Disordered" evidence="1">
    <location>
        <begin position="1363"/>
        <end position="1413"/>
    </location>
</feature>
<feature type="compositionally biased region" description="Polar residues" evidence="1">
    <location>
        <begin position="786"/>
        <end position="801"/>
    </location>
</feature>
<feature type="compositionally biased region" description="Acidic residues" evidence="1">
    <location>
        <begin position="332"/>
        <end position="351"/>
    </location>
</feature>
<feature type="compositionally biased region" description="Low complexity" evidence="1">
    <location>
        <begin position="1441"/>
        <end position="1452"/>
    </location>
</feature>
<feature type="compositionally biased region" description="Low complexity" evidence="1">
    <location>
        <begin position="738"/>
        <end position="755"/>
    </location>
</feature>
<feature type="compositionally biased region" description="Low complexity" evidence="1">
    <location>
        <begin position="665"/>
        <end position="675"/>
    </location>
</feature>
<feature type="compositionally biased region" description="Polar residues" evidence="1">
    <location>
        <begin position="386"/>
        <end position="396"/>
    </location>
</feature>
<feature type="compositionally biased region" description="Polar residues" evidence="1">
    <location>
        <begin position="1207"/>
        <end position="1220"/>
    </location>
</feature>
<feature type="compositionally biased region" description="Low complexity" evidence="1">
    <location>
        <begin position="622"/>
        <end position="658"/>
    </location>
</feature>
<feature type="region of interest" description="Disordered" evidence="1">
    <location>
        <begin position="70"/>
        <end position="179"/>
    </location>
</feature>
<organism evidence="2">
    <name type="scientific">Chromera velia CCMP2878</name>
    <dbReference type="NCBI Taxonomy" id="1169474"/>
    <lineage>
        <taxon>Eukaryota</taxon>
        <taxon>Sar</taxon>
        <taxon>Alveolata</taxon>
        <taxon>Colpodellida</taxon>
        <taxon>Chromeraceae</taxon>
        <taxon>Chromera</taxon>
    </lineage>
</organism>
<dbReference type="EMBL" id="CDMZ01000020">
    <property type="protein sequence ID" value="CEM04623.1"/>
    <property type="molecule type" value="Genomic_DNA"/>
</dbReference>
<dbReference type="VEuPathDB" id="CryptoDB:Cvel_14361"/>
<feature type="compositionally biased region" description="Pro residues" evidence="1">
    <location>
        <begin position="1226"/>
        <end position="1251"/>
    </location>
</feature>
<feature type="region of interest" description="Disordered" evidence="1">
    <location>
        <begin position="1441"/>
        <end position="1460"/>
    </location>
</feature>
<feature type="compositionally biased region" description="Low complexity" evidence="1">
    <location>
        <begin position="1365"/>
        <end position="1374"/>
    </location>
</feature>
<feature type="compositionally biased region" description="Basic and acidic residues" evidence="1">
    <location>
        <begin position="368"/>
        <end position="381"/>
    </location>
</feature>
<feature type="region of interest" description="Disordered" evidence="1">
    <location>
        <begin position="872"/>
        <end position="1129"/>
    </location>
</feature>
<evidence type="ECO:0000256" key="1">
    <source>
        <dbReference type="SAM" id="MobiDB-lite"/>
    </source>
</evidence>
<feature type="compositionally biased region" description="Basic and acidic residues" evidence="1">
    <location>
        <begin position="303"/>
        <end position="320"/>
    </location>
</feature>
<feature type="compositionally biased region" description="Polar residues" evidence="1">
    <location>
        <begin position="1098"/>
        <end position="1108"/>
    </location>
</feature>
<feature type="compositionally biased region" description="Low complexity" evidence="1">
    <location>
        <begin position="1252"/>
        <end position="1274"/>
    </location>
</feature>
<feature type="compositionally biased region" description="Low complexity" evidence="1">
    <location>
        <begin position="1403"/>
        <end position="1413"/>
    </location>
</feature>
<feature type="compositionally biased region" description="Low complexity" evidence="1">
    <location>
        <begin position="413"/>
        <end position="422"/>
    </location>
</feature>
<proteinExistence type="predicted"/>
<gene>
    <name evidence="2" type="ORF">Cvel_14361</name>
</gene>
<feature type="compositionally biased region" description="Low complexity" evidence="1">
    <location>
        <begin position="1176"/>
        <end position="1206"/>
    </location>
</feature>
<feature type="compositionally biased region" description="Polar residues" evidence="1">
    <location>
        <begin position="596"/>
        <end position="619"/>
    </location>
</feature>
<sequence>MLECGGGGRGGDGKAKEHLCPFPLVPTSALSQGNFRPLSPPSNLFPPVVPGPPVSARPWASVPSVRGALLSGEGEEGESPRGALQRTRSPDTLPGGCGYASMAKAKKKMQLQPPHGHAGGGRGASMLAGHMRGSLPPAPRPLRTPAASMSFPGHGDNNPTTTSSSSSPASPTPSPDTAGAADTLAATQWVEDFFHGCSLKRASDAERGGGVQDEMQHPRLELIRVGRDGKRGTALRACSSNSPGGGSANLVGLTHAQMGGDEKQKSHDSLSRVPPESPPTGNEDDSDWHIVQGAGGALGSRGECTEDRGESESLEQKEANQNEAPKALVGEMEGEMNDEEGEGDEDIDADPEPAPPVSASLLRPHSGGKFEDGGGDGREQGAGESSVIQTPASTPLQKDKPTPREEAYPSPSPASESVSSTPLVSAAAARGPGMDPDNVNAEGPMQVPEAPRSAATAAAVGAAFPAPFYSHFGMHPHHPAAAAAFAHPAHAPLFAHAAAAESHSHAAAAYAAASGFPFFPPSFGLVSQAAAAFGAPVSSSSFHFPHAHATGGQLLSGGASTASPETNNPSCMSLLPHLYCVPLTMNNGLPAPCGTDSYSQKHTTPASAATPVPSRQTIPGHSLTQTQTQTLTQAAPPSQQGSVSLSHSHSQQQPQAAGWGPLPPSTATAASLSLSFGSTHSHAGGPSGSVSSALQTHPPPPVSHTHAGLSAHMRSRSHSLRTSELFFDLDRHHMASASSASAAMGTQQPQQFQSQPPAPLSQTHSSFHIQTAYPPPSSLYPFHQPTAASHFSHTPQNSHSHVTAPSTSTAATSANAAGAGGSPSTVPAPSSHHHQVQQQQLMQGGDRVPVDKHDASYYAKPGVPSGLGFVSSATVTSASPPSSSPVTSAAAARTTTASSSQQRFNHPHLPQQQQQQQPPRTPGGLAHHHQSQQQQQQYVQKAAATGPHGQQQGSSAVQAAAGARGSAPSHLPARATLPFPGHAHHHLTNATSTCGGAVRAQTRGGSAGAPSGVLKEPRQQQPSGDTAVSAGLGPPGPGTDSPFVSSAAGAPGGLGVHEQTQNGLSLLPPPPTLCLPSEADRHRSKAETGDAEGVAVKSGTQQGENDLNSQHDWDNGGEGGNANSIQNLPRASGSFSTVVEGLGRDRSDAGGVGPLKDAELPSAHRGVSRGGPSGVPPNSRVSVTHQAVPPSSTLSLSSPPASVVSLRNSKLSSTPSNVVSALTAPPSRPQPVPAVPPAPLTPSPNPSPSPSPGSSAGFSTAAAAAAGTDTVSNSRPPPLPPLHLSSTTTGAQTNPQQAGTYTQTYAPSVPAAASAAAGGLSFSASGSQSFVPSAHMTGGGAVPLYTGFSSAGTYASYQPTSALFQQQQQSQGGQNRPVSPPSAQSPSVPAAAVMAPPSPAHPPGSSGSATAPSSYSMPLPVALQLPLPMPLWPQFYSSSSSSSNVITSSCSSHDPVNNMM</sequence>
<feature type="compositionally biased region" description="Low complexity" evidence="1">
    <location>
        <begin position="159"/>
        <end position="179"/>
    </location>
</feature>
<feature type="compositionally biased region" description="Basic and acidic residues" evidence="1">
    <location>
        <begin position="1078"/>
        <end position="1088"/>
    </location>
</feature>
<feature type="compositionally biased region" description="Basic and acidic residues" evidence="1">
    <location>
        <begin position="214"/>
        <end position="231"/>
    </location>
</feature>